<dbReference type="AlphaFoldDB" id="A0A841MQD8"/>
<protein>
    <submittedName>
        <fullName evidence="1">Uncharacterized protein</fullName>
    </submittedName>
</protein>
<keyword evidence="2" id="KW-1185">Reference proteome</keyword>
<comment type="caution">
    <text evidence="1">The sequence shown here is derived from an EMBL/GenBank/DDBJ whole genome shotgun (WGS) entry which is preliminary data.</text>
</comment>
<dbReference type="Proteomes" id="UP000588604">
    <property type="component" value="Unassembled WGS sequence"/>
</dbReference>
<gene>
    <name evidence="1" type="ORF">FHS59_003452</name>
</gene>
<name>A0A841MQD8_9BACT</name>
<organism evidence="1 2">
    <name type="scientific">Algoriphagus iocasae</name>
    <dbReference type="NCBI Taxonomy" id="1836499"/>
    <lineage>
        <taxon>Bacteria</taxon>
        <taxon>Pseudomonadati</taxon>
        <taxon>Bacteroidota</taxon>
        <taxon>Cytophagia</taxon>
        <taxon>Cytophagales</taxon>
        <taxon>Cyclobacteriaceae</taxon>
        <taxon>Algoriphagus</taxon>
    </lineage>
</organism>
<evidence type="ECO:0000313" key="1">
    <source>
        <dbReference type="EMBL" id="MBB6327809.1"/>
    </source>
</evidence>
<evidence type="ECO:0000313" key="2">
    <source>
        <dbReference type="Proteomes" id="UP000588604"/>
    </source>
</evidence>
<accession>A0A841MQD8</accession>
<proteinExistence type="predicted"/>
<sequence>MTISREFTPIDRILDVCQFLTGLVGFVEGSWEGYDVRFMMYDL</sequence>
<dbReference type="EMBL" id="JACIJO010000003">
    <property type="protein sequence ID" value="MBB6327809.1"/>
    <property type="molecule type" value="Genomic_DNA"/>
</dbReference>
<reference evidence="1 2" key="1">
    <citation type="submission" date="2020-08" db="EMBL/GenBank/DDBJ databases">
        <title>Genomic Encyclopedia of Type Strains, Phase IV (KMG-IV): sequencing the most valuable type-strain genomes for metagenomic binning, comparative biology and taxonomic classification.</title>
        <authorList>
            <person name="Goeker M."/>
        </authorList>
    </citation>
    <scope>NUCLEOTIDE SEQUENCE [LARGE SCALE GENOMIC DNA]</scope>
    <source>
        <strain evidence="1 2">DSM 102044</strain>
    </source>
</reference>